<dbReference type="RefSeq" id="WP_246129985.1">
    <property type="nucleotide sequence ID" value="NZ_BKAU01000005.1"/>
</dbReference>
<name>A0A512RPW6_9BACT</name>
<feature type="transmembrane region" description="Helical" evidence="1">
    <location>
        <begin position="21"/>
        <end position="42"/>
    </location>
</feature>
<dbReference type="GO" id="GO:0016020">
    <property type="term" value="C:membrane"/>
    <property type="evidence" value="ECO:0007669"/>
    <property type="project" value="InterPro"/>
</dbReference>
<comment type="caution">
    <text evidence="3">The sequence shown here is derived from an EMBL/GenBank/DDBJ whole genome shotgun (WGS) entry which is preliminary data.</text>
</comment>
<keyword evidence="1" id="KW-0812">Transmembrane</keyword>
<dbReference type="PANTHER" id="PTHR22911">
    <property type="entry name" value="ACYL-MALONYL CONDENSING ENZYME-RELATED"/>
    <property type="match status" value="1"/>
</dbReference>
<dbReference type="Proteomes" id="UP000321436">
    <property type="component" value="Unassembled WGS sequence"/>
</dbReference>
<accession>A0A512RPW6</accession>
<feature type="transmembrane region" description="Helical" evidence="1">
    <location>
        <begin position="84"/>
        <end position="103"/>
    </location>
</feature>
<proteinExistence type="predicted"/>
<dbReference type="InterPro" id="IPR000620">
    <property type="entry name" value="EamA_dom"/>
</dbReference>
<dbReference type="AlphaFoldDB" id="A0A512RPW6"/>
<dbReference type="FunFam" id="1.10.3730.20:FF:000009">
    <property type="entry name" value="EamA family transporter"/>
    <property type="match status" value="1"/>
</dbReference>
<dbReference type="InterPro" id="IPR037185">
    <property type="entry name" value="EmrE-like"/>
</dbReference>
<protein>
    <submittedName>
        <fullName evidence="3">Membrane protein</fullName>
    </submittedName>
</protein>
<feature type="domain" description="EamA" evidence="2">
    <location>
        <begin position="21"/>
        <end position="156"/>
    </location>
</feature>
<dbReference type="Pfam" id="PF00892">
    <property type="entry name" value="EamA"/>
    <property type="match status" value="1"/>
</dbReference>
<reference evidence="3 4" key="1">
    <citation type="submission" date="2019-07" db="EMBL/GenBank/DDBJ databases">
        <title>Whole genome shotgun sequence of Chitinophaga cymbidii NBRC 109752.</title>
        <authorList>
            <person name="Hosoyama A."/>
            <person name="Uohara A."/>
            <person name="Ohji S."/>
            <person name="Ichikawa N."/>
        </authorList>
    </citation>
    <scope>NUCLEOTIDE SEQUENCE [LARGE SCALE GENOMIC DNA]</scope>
    <source>
        <strain evidence="3 4">NBRC 109752</strain>
    </source>
</reference>
<organism evidence="3 4">
    <name type="scientific">Chitinophaga cymbidii</name>
    <dbReference type="NCBI Taxonomy" id="1096750"/>
    <lineage>
        <taxon>Bacteria</taxon>
        <taxon>Pseudomonadati</taxon>
        <taxon>Bacteroidota</taxon>
        <taxon>Chitinophagia</taxon>
        <taxon>Chitinophagales</taxon>
        <taxon>Chitinophagaceae</taxon>
        <taxon>Chitinophaga</taxon>
    </lineage>
</organism>
<dbReference type="PANTHER" id="PTHR22911:SF137">
    <property type="entry name" value="SOLUTE CARRIER FAMILY 35 MEMBER G2-RELATED"/>
    <property type="match status" value="1"/>
</dbReference>
<keyword evidence="1" id="KW-1133">Transmembrane helix</keyword>
<keyword evidence="1" id="KW-0472">Membrane</keyword>
<feature type="transmembrane region" description="Helical" evidence="1">
    <location>
        <begin position="123"/>
        <end position="156"/>
    </location>
</feature>
<dbReference type="Gene3D" id="1.10.3730.20">
    <property type="match status" value="1"/>
</dbReference>
<dbReference type="SUPFAM" id="SSF103481">
    <property type="entry name" value="Multidrug resistance efflux transporter EmrE"/>
    <property type="match status" value="1"/>
</dbReference>
<keyword evidence="4" id="KW-1185">Reference proteome</keyword>
<gene>
    <name evidence="3" type="ORF">CCY01nite_39990</name>
</gene>
<evidence type="ECO:0000313" key="4">
    <source>
        <dbReference type="Proteomes" id="UP000321436"/>
    </source>
</evidence>
<sequence>MYWLYVRDQLLKINGQINMNMWWIYALLSALFASLTAIFAKVGVTGINSNLATAIRTVIILIIAWVIVFARGESKGLHTLSRQNLVFLIISGVATGLSWIFYFKALQLGKVSQVAPVDKLSVALTIILSVIFLGEALTIKTAVGALLIIAGTVVLIF</sequence>
<evidence type="ECO:0000313" key="3">
    <source>
        <dbReference type="EMBL" id="GEP97739.1"/>
    </source>
</evidence>
<dbReference type="EMBL" id="BKAU01000005">
    <property type="protein sequence ID" value="GEP97739.1"/>
    <property type="molecule type" value="Genomic_DNA"/>
</dbReference>
<evidence type="ECO:0000256" key="1">
    <source>
        <dbReference type="SAM" id="Phobius"/>
    </source>
</evidence>
<evidence type="ECO:0000259" key="2">
    <source>
        <dbReference type="Pfam" id="PF00892"/>
    </source>
</evidence>
<feature type="transmembrane region" description="Helical" evidence="1">
    <location>
        <begin position="54"/>
        <end position="72"/>
    </location>
</feature>